<keyword evidence="3" id="KW-1185">Reference proteome</keyword>
<reference evidence="2" key="2">
    <citation type="submission" date="2015-11" db="EMBL/GenBank/DDBJ databases">
        <authorList>
            <person name="Zhang Y."/>
            <person name="Guo Z."/>
        </authorList>
    </citation>
    <scope>NUCLEOTIDE SEQUENCE</scope>
</reference>
<dbReference type="GO" id="GO:0036158">
    <property type="term" value="P:outer dynein arm assembly"/>
    <property type="evidence" value="ECO:0007669"/>
    <property type="project" value="TreeGrafter"/>
</dbReference>
<dbReference type="eggNOG" id="KOG1124">
    <property type="taxonomic scope" value="Eukaryota"/>
</dbReference>
<dbReference type="Gene3D" id="2.60.40.790">
    <property type="match status" value="1"/>
</dbReference>
<sequence>MFISVSDFTWFESDDEIYISVPLKGTPSKTCDVFISTRYVKIVFKPYIFECVLWGCIDVDNSKVVLENCVAAHMTLKKKTVSKWPKLEADEMKEKEDLMRIRQEAIAEVQARETEREKNSREEKRLGEKTALKAMMRIEGEERNRHEETKKAATFAAMQELVEGQKKMQQQAKERDAKIAAARAFAREVYGGGNTASPAPATLKQYIFKGCEKPQVPVRSNDKIVVSFTPRVFPTPERESMKDDEEKWLRTQAEHRRMLTSKVVEDGDLSEAEKDPIWLQKKAAALFRAGDFEAAAFAYTEALKRAPKLPSLHLNRSACYLQTRNFFRALEDASTALDLLKPAVPQNLNSRIKAHIRRGVAFCNLQMFKEGISEYEAAAKLNPADTTIQDDLSRLKGMMSKPIKRPINT</sequence>
<evidence type="ECO:0000313" key="2">
    <source>
        <dbReference type="EMBL" id="CDS35631.1"/>
    </source>
</evidence>
<dbReference type="OrthoDB" id="348005at2759"/>
<dbReference type="SUPFAM" id="SSF49764">
    <property type="entry name" value="HSP20-like chaperones"/>
    <property type="match status" value="1"/>
</dbReference>
<dbReference type="InterPro" id="IPR019734">
    <property type="entry name" value="TPR_rpt"/>
</dbReference>
<name>A0A068Y0H4_ECHMU</name>
<evidence type="ECO:0000313" key="3">
    <source>
        <dbReference type="Proteomes" id="UP000017246"/>
    </source>
</evidence>
<organism evidence="2 3">
    <name type="scientific">Echinococcus multilocularis</name>
    <name type="common">Fox tapeworm</name>
    <dbReference type="NCBI Taxonomy" id="6211"/>
    <lineage>
        <taxon>Eukaryota</taxon>
        <taxon>Metazoa</taxon>
        <taxon>Spiralia</taxon>
        <taxon>Lophotrochozoa</taxon>
        <taxon>Platyhelminthes</taxon>
        <taxon>Cestoda</taxon>
        <taxon>Eucestoda</taxon>
        <taxon>Cyclophyllidea</taxon>
        <taxon>Taeniidae</taxon>
        <taxon>Echinococcus</taxon>
    </lineage>
</organism>
<dbReference type="EMBL" id="LN902844">
    <property type="protein sequence ID" value="CDS35631.1"/>
    <property type="molecule type" value="Genomic_DNA"/>
</dbReference>
<accession>A0A068Y0H4</accession>
<dbReference type="STRING" id="6211.A0A068Y0H4"/>
<dbReference type="InterPro" id="IPR007052">
    <property type="entry name" value="CS_dom"/>
</dbReference>
<dbReference type="PANTHER" id="PTHR46492">
    <property type="entry name" value="DYNEIN ASSEMBLY FACTOR 4, AXONEMAL"/>
    <property type="match status" value="1"/>
</dbReference>
<dbReference type="InterPro" id="IPR008978">
    <property type="entry name" value="HSP20-like_chaperone"/>
</dbReference>
<dbReference type="InterPro" id="IPR011990">
    <property type="entry name" value="TPR-like_helical_dom_sf"/>
</dbReference>
<dbReference type="Gene3D" id="1.25.40.10">
    <property type="entry name" value="Tetratricopeptide repeat domain"/>
    <property type="match status" value="1"/>
</dbReference>
<protein>
    <submittedName>
        <fullName evidence="2">Dyslexia susceptibility 1 candidate locus tag 1</fullName>
    </submittedName>
</protein>
<gene>
    <name evidence="2" type="ORF">EmuJ_000333300</name>
</gene>
<dbReference type="PANTHER" id="PTHR46492:SF1">
    <property type="entry name" value="DYNEIN AXONEMAL ASSEMBLY FACTOR 4"/>
    <property type="match status" value="1"/>
</dbReference>
<dbReference type="OMA" id="ELAAWHF"/>
<dbReference type="SUPFAM" id="SSF48452">
    <property type="entry name" value="TPR-like"/>
    <property type="match status" value="1"/>
</dbReference>
<proteinExistence type="predicted"/>
<feature type="domain" description="CS" evidence="1">
    <location>
        <begin position="3"/>
        <end position="88"/>
    </location>
</feature>
<reference evidence="2" key="1">
    <citation type="journal article" date="2013" name="Nature">
        <title>The genomes of four tapeworm species reveal adaptations to parasitism.</title>
        <authorList>
            <person name="Tsai I.J."/>
            <person name="Zarowiecki M."/>
            <person name="Holroyd N."/>
            <person name="Garciarrubio A."/>
            <person name="Sanchez-Flores A."/>
            <person name="Brooks K.L."/>
            <person name="Tracey A."/>
            <person name="Bobes R.J."/>
            <person name="Fragoso G."/>
            <person name="Sciutto E."/>
            <person name="Aslett M."/>
            <person name="Beasley H."/>
            <person name="Bennett H.M."/>
            <person name="Cai J."/>
            <person name="Camicia F."/>
            <person name="Clark R."/>
            <person name="Cucher M."/>
            <person name="De Silva N."/>
            <person name="Day T.A."/>
            <person name="Deplazes P."/>
            <person name="Estrada K."/>
            <person name="Fernandez C."/>
            <person name="Holland P.W."/>
            <person name="Hou J."/>
            <person name="Hu S."/>
            <person name="Huckvale T."/>
            <person name="Hung S.S."/>
            <person name="Kamenetzky L."/>
            <person name="Keane J.A."/>
            <person name="Kiss F."/>
            <person name="Koziol U."/>
            <person name="Lambert O."/>
            <person name="Liu K."/>
            <person name="Luo X."/>
            <person name="Luo Y."/>
            <person name="Macchiaroli N."/>
            <person name="Nichol S."/>
            <person name="Paps J."/>
            <person name="Parkinson J."/>
            <person name="Pouchkina-Stantcheva N."/>
            <person name="Riddiford N."/>
            <person name="Rosenzvit M."/>
            <person name="Salinas G."/>
            <person name="Wasmuth J.D."/>
            <person name="Zamanian M."/>
            <person name="Zheng Y."/>
            <person name="Cai X."/>
            <person name="Soberon X."/>
            <person name="Olson P.D."/>
            <person name="Laclette J.P."/>
            <person name="Brehm K."/>
            <person name="Berriman M."/>
            <person name="Garciarrubio A."/>
            <person name="Bobes R.J."/>
            <person name="Fragoso G."/>
            <person name="Sanchez-Flores A."/>
            <person name="Estrada K."/>
            <person name="Cevallos M.A."/>
            <person name="Morett E."/>
            <person name="Gonzalez V."/>
            <person name="Portillo T."/>
            <person name="Ochoa-Leyva A."/>
            <person name="Jose M.V."/>
            <person name="Sciutto E."/>
            <person name="Landa A."/>
            <person name="Jimenez L."/>
            <person name="Valdes V."/>
            <person name="Carrero J.C."/>
            <person name="Larralde C."/>
            <person name="Morales-Montor J."/>
            <person name="Limon-Lason J."/>
            <person name="Soberon X."/>
            <person name="Laclette J.P."/>
        </authorList>
    </citation>
    <scope>NUCLEOTIDE SEQUENCE [LARGE SCALE GENOMIC DNA]</scope>
</reference>
<dbReference type="GO" id="GO:0036159">
    <property type="term" value="P:inner dynein arm assembly"/>
    <property type="evidence" value="ECO:0007669"/>
    <property type="project" value="TreeGrafter"/>
</dbReference>
<dbReference type="InterPro" id="IPR052004">
    <property type="entry name" value="Dynein_assembly_factor_4"/>
</dbReference>
<dbReference type="AlphaFoldDB" id="A0A068Y0H4"/>
<dbReference type="PROSITE" id="PS51203">
    <property type="entry name" value="CS"/>
    <property type="match status" value="1"/>
</dbReference>
<dbReference type="GO" id="GO:0003341">
    <property type="term" value="P:cilium movement"/>
    <property type="evidence" value="ECO:0007669"/>
    <property type="project" value="TreeGrafter"/>
</dbReference>
<dbReference type="SMART" id="SM00028">
    <property type="entry name" value="TPR"/>
    <property type="match status" value="3"/>
</dbReference>
<dbReference type="Pfam" id="PF04969">
    <property type="entry name" value="CS"/>
    <property type="match status" value="1"/>
</dbReference>
<dbReference type="Proteomes" id="UP000017246">
    <property type="component" value="Unassembled WGS sequence"/>
</dbReference>
<evidence type="ECO:0000259" key="1">
    <source>
        <dbReference type="PROSITE" id="PS51203"/>
    </source>
</evidence>